<name>A0A4R2MGZ9_RUBGE</name>
<dbReference type="GeneID" id="99684884"/>
<dbReference type="AlphaFoldDB" id="A0A4R2MGZ9"/>
<dbReference type="OrthoDB" id="6053769at2"/>
<feature type="transmembrane region" description="Helical" evidence="1">
    <location>
        <begin position="104"/>
        <end position="126"/>
    </location>
</feature>
<keyword evidence="1" id="KW-0812">Transmembrane</keyword>
<reference evidence="3 4" key="1">
    <citation type="submission" date="2019-03" db="EMBL/GenBank/DDBJ databases">
        <title>Genomic Encyclopedia of Type Strains, Phase IV (KMG-IV): sequencing the most valuable type-strain genomes for metagenomic binning, comparative biology and taxonomic classification.</title>
        <authorList>
            <person name="Goeker M."/>
        </authorList>
    </citation>
    <scope>NUCLEOTIDE SEQUENCE [LARGE SCALE GENOMIC DNA]</scope>
    <source>
        <strain evidence="3 4">DSM 1709</strain>
    </source>
</reference>
<sequence length="691" mass="72139">MNRLLPHAAFAAGMLALIWVGAGYGASNPLALTLVALIAAFYLAGALELRRFAAETEALNAQLGATTAEPPSLAAWLDGVPAALRDTVRLRIEGERTALPGPALVPYLAGLLVLLGMLGTFLGMVVTLQGTGQALEHAADVEAIRASLAAPVRGLGLAFGSSVAGVAASAMLGLASALLRRERRRAGRRLDAAIAGPLRAFSRTQQREASLALLQAQAQWLPALAERLQALATTIEERGRTQDERLLAGQQRFHDDAGQAWRELSATVATTLAETAAASARQAAAAVEPAVQSTMAALERQSAALHETLQGQVQQHLAGVAERLDATAERLAGHGREALDTQQARQQAQLDRLGAALERFGDDLQTRSATLLDGLDTRLQAGAERWSSAWQQTLATQHEAQAALAAAGRETVAAAGEALQRHAAALHAELATARAAADEAAAAREAERRAAMDDALQALAERLADETRRAAADAAGHQQRVCAALDAAADAVSARTREQAEATIAEIGRLVQAAAEAPRAAAEVIAELRQALSDSLVRDNAALEERNRLLGTLGELLATVQRAGREQRETIASLVEGTGSLLEQAGTRFAAQVETEAQALRATAAQVEAGAGELAALGEGFGQAVELFARSSEQTTAQLQRIEAALAQAGARSDEQLAYYVAQAREIVDLTLGAQQQAVAALQRRAAEAGA</sequence>
<feature type="transmembrane region" description="Helical" evidence="1">
    <location>
        <begin position="30"/>
        <end position="49"/>
    </location>
</feature>
<dbReference type="Proteomes" id="UP000295106">
    <property type="component" value="Unassembled WGS sequence"/>
</dbReference>
<organism evidence="3 4">
    <name type="scientific">Rubrivivax gelatinosus</name>
    <name type="common">Rhodocyclus gelatinosus</name>
    <name type="synonym">Rhodopseudomonas gelatinosa</name>
    <dbReference type="NCBI Taxonomy" id="28068"/>
    <lineage>
        <taxon>Bacteria</taxon>
        <taxon>Pseudomonadati</taxon>
        <taxon>Pseudomonadota</taxon>
        <taxon>Betaproteobacteria</taxon>
        <taxon>Burkholderiales</taxon>
        <taxon>Sphaerotilaceae</taxon>
        <taxon>Rubrivivax</taxon>
    </lineage>
</organism>
<evidence type="ECO:0000259" key="2">
    <source>
        <dbReference type="Pfam" id="PF05650"/>
    </source>
</evidence>
<accession>A0A4R2MGZ9</accession>
<gene>
    <name evidence="3" type="ORF">EV684_102331</name>
</gene>
<comment type="caution">
    <text evidence="3">The sequence shown here is derived from an EMBL/GenBank/DDBJ whole genome shotgun (WGS) entry which is preliminary data.</text>
</comment>
<feature type="transmembrane region" description="Helical" evidence="1">
    <location>
        <begin position="157"/>
        <end position="179"/>
    </location>
</feature>
<keyword evidence="1" id="KW-0472">Membrane</keyword>
<feature type="transmembrane region" description="Helical" evidence="1">
    <location>
        <begin position="7"/>
        <end position="24"/>
    </location>
</feature>
<protein>
    <submittedName>
        <fullName evidence="3">Uncharacterized protein DUF802</fullName>
    </submittedName>
</protein>
<dbReference type="RefSeq" id="WP_132645073.1">
    <property type="nucleotide sequence ID" value="NZ_CP181386.1"/>
</dbReference>
<dbReference type="Pfam" id="PF05650">
    <property type="entry name" value="DUF802"/>
    <property type="match status" value="1"/>
</dbReference>
<evidence type="ECO:0000313" key="4">
    <source>
        <dbReference type="Proteomes" id="UP000295106"/>
    </source>
</evidence>
<dbReference type="InterPro" id="IPR008520">
    <property type="entry name" value="DUF802"/>
</dbReference>
<dbReference type="EMBL" id="SLXD01000002">
    <property type="protein sequence ID" value="TCP04575.1"/>
    <property type="molecule type" value="Genomic_DNA"/>
</dbReference>
<evidence type="ECO:0000313" key="3">
    <source>
        <dbReference type="EMBL" id="TCP04575.1"/>
    </source>
</evidence>
<keyword evidence="1" id="KW-1133">Transmembrane helix</keyword>
<proteinExistence type="predicted"/>
<evidence type="ECO:0000256" key="1">
    <source>
        <dbReference type="SAM" id="Phobius"/>
    </source>
</evidence>
<feature type="domain" description="DUF802" evidence="2">
    <location>
        <begin position="320"/>
        <end position="372"/>
    </location>
</feature>